<dbReference type="EMBL" id="JAKVPQ010000004">
    <property type="protein sequence ID" value="MCH4284924.1"/>
    <property type="molecule type" value="Genomic_DNA"/>
</dbReference>
<keyword evidence="2" id="KW-1185">Reference proteome</keyword>
<protein>
    <recommendedName>
        <fullName evidence="3">NTP pyrophosphohydrolase MazG putative catalytic core domain-containing protein</fullName>
    </recommendedName>
</protein>
<dbReference type="RefSeq" id="WP_117452803.1">
    <property type="nucleotide sequence ID" value="NZ_JAKVPQ010000004.1"/>
</dbReference>
<name>A0ABS9R808_9FIRM</name>
<accession>A0ABS9R808</accession>
<proteinExistence type="predicted"/>
<comment type="caution">
    <text evidence="1">The sequence shown here is derived from an EMBL/GenBank/DDBJ whole genome shotgun (WGS) entry which is preliminary data.</text>
</comment>
<gene>
    <name evidence="1" type="ORF">LQE99_07235</name>
</gene>
<organism evidence="1 2">
    <name type="scientific">Amedibacillus hominis</name>
    <dbReference type="NCBI Taxonomy" id="2897776"/>
    <lineage>
        <taxon>Bacteria</taxon>
        <taxon>Bacillati</taxon>
        <taxon>Bacillota</taxon>
        <taxon>Erysipelotrichia</taxon>
        <taxon>Erysipelotrichales</taxon>
        <taxon>Erysipelotrichaceae</taxon>
        <taxon>Amedibacillus</taxon>
    </lineage>
</organism>
<evidence type="ECO:0000313" key="2">
    <source>
        <dbReference type="Proteomes" id="UP001202402"/>
    </source>
</evidence>
<sequence length="122" mass="14538">MEKKLEQLDEWFEKQIAFCAEEQRKLLDDDRNDEANFEKIRANVYDIFRTILSVAVKIGKGDTDAIKEFFHKKTEQIPANWVSSYDKAKAHGDIEQMQIENIKLETIQEIKLKFSEIWEEKR</sequence>
<dbReference type="Proteomes" id="UP001202402">
    <property type="component" value="Unassembled WGS sequence"/>
</dbReference>
<evidence type="ECO:0008006" key="3">
    <source>
        <dbReference type="Google" id="ProtNLM"/>
    </source>
</evidence>
<reference evidence="1 2" key="1">
    <citation type="submission" date="2022-02" db="EMBL/GenBank/DDBJ databases">
        <title>Genome of Erysipelotrichaceae sp. nov. NSJ-176 isolated from human feces.</title>
        <authorList>
            <person name="Abdugheni R."/>
        </authorList>
    </citation>
    <scope>NUCLEOTIDE SEQUENCE [LARGE SCALE GENOMIC DNA]</scope>
    <source>
        <strain evidence="1 2">NSJ-176</strain>
    </source>
</reference>
<evidence type="ECO:0000313" key="1">
    <source>
        <dbReference type="EMBL" id="MCH4284924.1"/>
    </source>
</evidence>